<proteinExistence type="predicted"/>
<comment type="caution">
    <text evidence="1">The sequence shown here is derived from an EMBL/GenBank/DDBJ whole genome shotgun (WGS) entry which is preliminary data.</text>
</comment>
<evidence type="ECO:0000313" key="2">
    <source>
        <dbReference type="Proteomes" id="UP000308886"/>
    </source>
</evidence>
<gene>
    <name evidence="1" type="ORF">E5358_00310</name>
</gene>
<sequence>MRNRLRWLDIITAPIARNPEFLVFMFALGITAALLSVDYAHKAKPYEYAWEELFFCLYAVCAVLAVLPRRLRAVARGLVYAVAYPVTIVDMYCFVKFDATLNPSILMLVNETDPREAGEFFSAYLSPDVLMTNVGWVLLIPILHILWSIHRKLRKPSRLIGLERKAADGIKRVRPLWNVLVAVCVLVSGIHCFPNLRNLQSLMSQKTVGGIEHRLTEKDCGKQYLPLYRFAFSAYANYLASKQIDIIKDVAKTVTVDSCDYTSPNIVLIIGEAYCKRHSGLYGYHLPTTPRQVAMAKRGELVAYSDVVTPWNLTSYVFKHIMSTYTVGDKGEWCDYPLFGEVFRKAGYHVTFLTNEFLPKAKQAVYDFSGGFFLNDPEMSAAQFDARNDRVHIFDEGLLDDYKAVQERRAHDGDTLQKGNLTIFHLIGQHQNYRVRCPKSKKHFTLEDYSDREDLRPKWKKNVRDYDNATLYNDSIVREIVRLFENTNSVVIYMPDHGEEVHSRELPHFSGRMHSTTITERLAREEFEIPFWIWASKSYRKSHPELWKAIRASADRPYMTDALPHLLMYLAGIKCKYYRDDLNLLSPEYNASRPRILKHQTDYDVIMKRKQHPQPGDNPSIRQ</sequence>
<protein>
    <submittedName>
        <fullName evidence="1">Uncharacterized protein</fullName>
    </submittedName>
</protein>
<evidence type="ECO:0000313" key="1">
    <source>
        <dbReference type="EMBL" id="TGX84117.1"/>
    </source>
</evidence>
<accession>A0AC61QTV9</accession>
<dbReference type="EMBL" id="SRZC01000001">
    <property type="protein sequence ID" value="TGX84117.1"/>
    <property type="molecule type" value="Genomic_DNA"/>
</dbReference>
<reference evidence="1" key="1">
    <citation type="submission" date="2019-04" db="EMBL/GenBank/DDBJ databases">
        <title>Microbes associate with the intestines of laboratory mice.</title>
        <authorList>
            <person name="Navarre W."/>
            <person name="Wong E."/>
            <person name="Huang K."/>
            <person name="Tropini C."/>
            <person name="Ng K."/>
            <person name="Yu B."/>
        </authorList>
    </citation>
    <scope>NUCLEOTIDE SEQUENCE</scope>
    <source>
        <strain evidence="1">NM73_A23</strain>
    </source>
</reference>
<name>A0AC61QTV9_9BACT</name>
<keyword evidence="2" id="KW-1185">Reference proteome</keyword>
<organism evidence="1 2">
    <name type="scientific">Palleniella muris</name>
    <dbReference type="NCBI Taxonomy" id="3038145"/>
    <lineage>
        <taxon>Bacteria</taxon>
        <taxon>Pseudomonadati</taxon>
        <taxon>Bacteroidota</taxon>
        <taxon>Bacteroidia</taxon>
        <taxon>Bacteroidales</taxon>
        <taxon>Prevotellaceae</taxon>
        <taxon>Palleniella</taxon>
    </lineage>
</organism>
<dbReference type="Proteomes" id="UP000308886">
    <property type="component" value="Unassembled WGS sequence"/>
</dbReference>